<reference evidence="2" key="1">
    <citation type="submission" date="2023-07" db="EMBL/GenBank/DDBJ databases">
        <title>Chromosome-level genome assembly of Artemia franciscana.</title>
        <authorList>
            <person name="Jo E."/>
        </authorList>
    </citation>
    <scope>NUCLEOTIDE SEQUENCE</scope>
    <source>
        <tissue evidence="2">Whole body</tissue>
    </source>
</reference>
<name>A0AA88L1G7_ARTSF</name>
<keyword evidence="3" id="KW-1185">Reference proteome</keyword>
<comment type="caution">
    <text evidence="2">The sequence shown here is derived from an EMBL/GenBank/DDBJ whole genome shotgun (WGS) entry which is preliminary data.</text>
</comment>
<keyword evidence="1" id="KW-0732">Signal</keyword>
<feature type="signal peptide" evidence="1">
    <location>
        <begin position="1"/>
        <end position="16"/>
    </location>
</feature>
<sequence>MDKILLLTFCLSLVKGDVYDEFYEFPNSVWYDSTPADHFPTWSKEHHSGYPLPPPDDSTLIQVVRGNSTDETLPAYLQSVPFALDGENQMRIRYWLRSANAGGSKLRIQIRGPDGYRTTVKTILSNSAYYNNFVEETIIIPTKTDGGYSIIIQGEREATEEGGVAIGAIYLIGSNFVAPTK</sequence>
<protein>
    <submittedName>
        <fullName evidence="2">Uncharacterized protein</fullName>
    </submittedName>
</protein>
<gene>
    <name evidence="2" type="ORF">QYM36_013552</name>
</gene>
<proteinExistence type="predicted"/>
<evidence type="ECO:0000313" key="2">
    <source>
        <dbReference type="EMBL" id="KAK2709904.1"/>
    </source>
</evidence>
<accession>A0AA88L1G7</accession>
<organism evidence="2 3">
    <name type="scientific">Artemia franciscana</name>
    <name type="common">Brine shrimp</name>
    <name type="synonym">Artemia sanfranciscana</name>
    <dbReference type="NCBI Taxonomy" id="6661"/>
    <lineage>
        <taxon>Eukaryota</taxon>
        <taxon>Metazoa</taxon>
        <taxon>Ecdysozoa</taxon>
        <taxon>Arthropoda</taxon>
        <taxon>Crustacea</taxon>
        <taxon>Branchiopoda</taxon>
        <taxon>Anostraca</taxon>
        <taxon>Artemiidae</taxon>
        <taxon>Artemia</taxon>
    </lineage>
</organism>
<dbReference type="Proteomes" id="UP001187531">
    <property type="component" value="Unassembled WGS sequence"/>
</dbReference>
<evidence type="ECO:0000256" key="1">
    <source>
        <dbReference type="SAM" id="SignalP"/>
    </source>
</evidence>
<evidence type="ECO:0000313" key="3">
    <source>
        <dbReference type="Proteomes" id="UP001187531"/>
    </source>
</evidence>
<dbReference type="Gene3D" id="2.60.120.200">
    <property type="match status" value="1"/>
</dbReference>
<dbReference type="EMBL" id="JAVRJZ010000017">
    <property type="protein sequence ID" value="KAK2709904.1"/>
    <property type="molecule type" value="Genomic_DNA"/>
</dbReference>
<feature type="chain" id="PRO_5041727916" evidence="1">
    <location>
        <begin position="17"/>
        <end position="181"/>
    </location>
</feature>
<dbReference type="AlphaFoldDB" id="A0AA88L1G7"/>